<feature type="transmembrane region" description="Helical" evidence="1">
    <location>
        <begin position="78"/>
        <end position="100"/>
    </location>
</feature>
<reference evidence="6" key="1">
    <citation type="submission" date="2016-01" db="EMBL/GenBank/DDBJ databases">
        <title>Draft genome of Chromobacterium sp. F49.</title>
        <authorList>
            <person name="Hong K.W."/>
        </authorList>
    </citation>
    <scope>NUCLEOTIDE SEQUENCE [LARGE SCALE GENOMIC DNA]</scope>
    <source>
        <strain evidence="6">M40</strain>
    </source>
</reference>
<reference evidence="4 9" key="5">
    <citation type="submission" date="2020-12" db="EMBL/GenBank/DDBJ databases">
        <title>FDA dAtabase for Regulatory Grade micrObial Sequences (FDA-ARGOS): Supporting development and validation of Infectious Disease Dx tests.</title>
        <authorList>
            <person name="Sproer C."/>
            <person name="Gronow S."/>
            <person name="Severitt S."/>
            <person name="Schroder I."/>
            <person name="Tallon L."/>
            <person name="Sadzewicz L."/>
            <person name="Zhao X."/>
            <person name="Boylan J."/>
            <person name="Ott S."/>
            <person name="Bowen H."/>
            <person name="Vavikolanu K."/>
            <person name="Mehta A."/>
            <person name="Aluvathingal J."/>
            <person name="Nadendla S."/>
            <person name="Lowell S."/>
            <person name="Myers T."/>
            <person name="Yan Y."/>
            <person name="Sichtig H."/>
        </authorList>
    </citation>
    <scope>NUCLEOTIDE SEQUENCE [LARGE SCALE GENOMIC DNA]</scope>
    <source>
        <strain evidence="4 9">FDAARGOS_902</strain>
    </source>
</reference>
<feature type="transmembrane region" description="Helical" evidence="1">
    <location>
        <begin position="106"/>
        <end position="126"/>
    </location>
</feature>
<dbReference type="Proteomes" id="UP000386281">
    <property type="component" value="Unassembled WGS sequence"/>
</dbReference>
<proteinExistence type="predicted"/>
<dbReference type="Proteomes" id="UP000076612">
    <property type="component" value="Unassembled WGS sequence"/>
</dbReference>
<dbReference type="EMBL" id="CP065682">
    <property type="protein sequence ID" value="QPS32944.1"/>
    <property type="molecule type" value="Genomic_DNA"/>
</dbReference>
<reference evidence="2" key="2">
    <citation type="submission" date="2016-01" db="EMBL/GenBank/DDBJ databases">
        <authorList>
            <person name="Hong K.W."/>
        </authorList>
    </citation>
    <scope>NUCLEOTIDE SEQUENCE</scope>
    <source>
        <strain evidence="2">M40</strain>
    </source>
</reference>
<evidence type="ECO:0000256" key="1">
    <source>
        <dbReference type="SAM" id="Phobius"/>
    </source>
</evidence>
<keyword evidence="1" id="KW-0472">Membrane</keyword>
<dbReference type="EMBL" id="NCWY01000003">
    <property type="protein sequence ID" value="PAK96485.1"/>
    <property type="molecule type" value="Genomic_DNA"/>
</dbReference>
<accession>A0A162ZSZ3</accession>
<evidence type="ECO:0000313" key="4">
    <source>
        <dbReference type="EMBL" id="QPS32944.1"/>
    </source>
</evidence>
<dbReference type="Proteomes" id="UP000594979">
    <property type="component" value="Chromosome"/>
</dbReference>
<evidence type="ECO:0000313" key="3">
    <source>
        <dbReference type="EMBL" id="PAK96485.1"/>
    </source>
</evidence>
<evidence type="ECO:0000313" key="7">
    <source>
        <dbReference type="Proteomes" id="UP000216867"/>
    </source>
</evidence>
<sequence length="175" mass="17996">MTKSRGVLLILVVAAALWAITLATWQTGAASDTLGPSGVALPSQTETSQASPIATACVAIIAVCGLLSAMFGKVGRIVVLTFALLAALGYGMTAITAMGAEGATSWPLVALIGAVLAVVVIGWVVVSSRTWSGSNRYARTAQAEDGDFDSAATWDALSRGEEVERGDDEDPPRRT</sequence>
<dbReference type="RefSeq" id="WP_009377178.1">
    <property type="nucleotide sequence ID" value="NZ_CAACXN010000014.1"/>
</dbReference>
<name>A0A162ZSZ3_9MICO</name>
<dbReference type="STRING" id="33889.AVW13_01830"/>
<evidence type="ECO:0000313" key="5">
    <source>
        <dbReference type="EMBL" id="VEW12275.1"/>
    </source>
</evidence>
<dbReference type="GeneID" id="99773000"/>
<evidence type="ECO:0000313" key="6">
    <source>
        <dbReference type="Proteomes" id="UP000076612"/>
    </source>
</evidence>
<keyword evidence="1" id="KW-0812">Transmembrane</keyword>
<evidence type="ECO:0000313" key="8">
    <source>
        <dbReference type="Proteomes" id="UP000386281"/>
    </source>
</evidence>
<protein>
    <submittedName>
        <fullName evidence="4">Trp biosynthesis-associated membrane protein</fullName>
    </submittedName>
</protein>
<dbReference type="Pfam" id="PF09534">
    <property type="entry name" value="Trp_oprn_chp"/>
    <property type="match status" value="1"/>
</dbReference>
<dbReference type="KEGG" id="bcau:I6G59_13320"/>
<dbReference type="AlphaFoldDB" id="A0A162ZSZ3"/>
<dbReference type="InterPro" id="IPR019051">
    <property type="entry name" value="Trp_biosyn_TM_oprn/chp"/>
</dbReference>
<reference evidence="3 7" key="3">
    <citation type="submission" date="2017-04" db="EMBL/GenBank/DDBJ databases">
        <title>Kefir bacterial isolates.</title>
        <authorList>
            <person name="Kim Y."/>
            <person name="Blasche S."/>
            <person name="Patil K.R."/>
        </authorList>
    </citation>
    <scope>NUCLEOTIDE SEQUENCE [LARGE SCALE GENOMIC DNA]</scope>
    <source>
        <strain evidence="3 7">OG2</strain>
    </source>
</reference>
<feature type="transmembrane region" description="Helical" evidence="1">
    <location>
        <begin position="53"/>
        <end position="71"/>
    </location>
</feature>
<dbReference type="EMBL" id="CAACXN010000014">
    <property type="protein sequence ID" value="VEW12275.1"/>
    <property type="molecule type" value="Genomic_DNA"/>
</dbReference>
<dbReference type="Proteomes" id="UP000216867">
    <property type="component" value="Unassembled WGS sequence"/>
</dbReference>
<evidence type="ECO:0000313" key="9">
    <source>
        <dbReference type="Proteomes" id="UP000594979"/>
    </source>
</evidence>
<keyword evidence="1" id="KW-1133">Transmembrane helix</keyword>
<dbReference type="EMBL" id="LQQR01000023">
    <property type="protein sequence ID" value="KZE18190.1"/>
    <property type="molecule type" value="Genomic_DNA"/>
</dbReference>
<organism evidence="3 7">
    <name type="scientific">Brevibacterium casei</name>
    <dbReference type="NCBI Taxonomy" id="33889"/>
    <lineage>
        <taxon>Bacteria</taxon>
        <taxon>Bacillati</taxon>
        <taxon>Actinomycetota</taxon>
        <taxon>Actinomycetes</taxon>
        <taxon>Micrococcales</taxon>
        <taxon>Brevibacteriaceae</taxon>
        <taxon>Brevibacterium</taxon>
    </lineage>
</organism>
<gene>
    <name evidence="2" type="ORF">AVW13_01830</name>
    <name evidence="3" type="ORF">B8X04_04035</name>
    <name evidence="4" type="ORF">I6G59_13320</name>
    <name evidence="5" type="ORF">NCTC12391_01372</name>
</gene>
<evidence type="ECO:0000313" key="2">
    <source>
        <dbReference type="EMBL" id="KZE18190.1"/>
    </source>
</evidence>
<reference evidence="5 8" key="4">
    <citation type="submission" date="2019-02" db="EMBL/GenBank/DDBJ databases">
        <authorList>
            <consortium name="Pathogen Informatics"/>
        </authorList>
    </citation>
    <scope>NUCLEOTIDE SEQUENCE [LARGE SCALE GENOMIC DNA]</scope>
    <source>
        <strain evidence="5 8">3012STDY7078520</strain>
    </source>
</reference>